<dbReference type="AlphaFoldDB" id="A0AAU7V5M3"/>
<gene>
    <name evidence="2" type="ORF">SAC06_08815</name>
</gene>
<evidence type="ECO:0000256" key="1">
    <source>
        <dbReference type="SAM" id="Phobius"/>
    </source>
</evidence>
<feature type="transmembrane region" description="Helical" evidence="1">
    <location>
        <begin position="72"/>
        <end position="93"/>
    </location>
</feature>
<protein>
    <submittedName>
        <fullName evidence="2">DUF3017 domain-containing protein</fullName>
    </submittedName>
</protein>
<feature type="transmembrane region" description="Helical" evidence="1">
    <location>
        <begin position="12"/>
        <end position="35"/>
    </location>
</feature>
<evidence type="ECO:0000313" key="2">
    <source>
        <dbReference type="EMBL" id="XBW07736.1"/>
    </source>
</evidence>
<organism evidence="2">
    <name type="scientific">Scrofimicrobium appendicitidis</name>
    <dbReference type="NCBI Taxonomy" id="3079930"/>
    <lineage>
        <taxon>Bacteria</taxon>
        <taxon>Bacillati</taxon>
        <taxon>Actinomycetota</taxon>
        <taxon>Actinomycetes</taxon>
        <taxon>Actinomycetales</taxon>
        <taxon>Actinomycetaceae</taxon>
        <taxon>Scrofimicrobium</taxon>
    </lineage>
</organism>
<dbReference type="EMBL" id="CP138335">
    <property type="protein sequence ID" value="XBW07736.1"/>
    <property type="molecule type" value="Genomic_DNA"/>
</dbReference>
<keyword evidence="1" id="KW-0812">Transmembrane</keyword>
<dbReference type="RefSeq" id="WP_350257938.1">
    <property type="nucleotide sequence ID" value="NZ_CP138335.1"/>
</dbReference>
<keyword evidence="1" id="KW-0472">Membrane</keyword>
<dbReference type="KEGG" id="sapp:SAC06_08815"/>
<accession>A0AAU7V5M3</accession>
<feature type="transmembrane region" description="Helical" evidence="1">
    <location>
        <begin position="41"/>
        <end position="60"/>
    </location>
</feature>
<reference evidence="2" key="1">
    <citation type="submission" date="2023-11" db="EMBL/GenBank/DDBJ databases">
        <title>Scrofimicrobium hongkongense sp. nov., isolated from a patient with peritonitis.</title>
        <authorList>
            <person name="Lao H.Y."/>
            <person name="Wong A.Y.P."/>
            <person name="Ng T.L."/>
            <person name="Wong R.Y.L."/>
            <person name="Yau M.C.Y."/>
            <person name="Lam J.Y.W."/>
            <person name="Siu G.K.H."/>
        </authorList>
    </citation>
    <scope>NUCLEOTIDE SEQUENCE</scope>
    <source>
        <strain evidence="2">R131</strain>
    </source>
</reference>
<dbReference type="InterPro" id="IPR021385">
    <property type="entry name" value="DUF3017"/>
</dbReference>
<name>A0AAU7V5M3_9ACTO</name>
<sequence>MRKISFQHSRASLIFGVITALFSASMLVATVVLTLNHHPYRAVWVLGGTIATLGLLRGLWPGDPWFGSRFRWLDVVAYIALGVALIMLSPWVVEMSMMPPK</sequence>
<keyword evidence="1" id="KW-1133">Transmembrane helix</keyword>
<dbReference type="Pfam" id="PF11222">
    <property type="entry name" value="DUF3017"/>
    <property type="match status" value="1"/>
</dbReference>
<proteinExistence type="predicted"/>